<name>E6TQS3_EVAC2</name>
<dbReference type="GO" id="GO:0009086">
    <property type="term" value="P:methionine biosynthetic process"/>
    <property type="evidence" value="ECO:0007669"/>
    <property type="project" value="UniProtKB-KW"/>
</dbReference>
<dbReference type="SUPFAM" id="SSF51735">
    <property type="entry name" value="NAD(P)-binding Rossmann-fold domains"/>
    <property type="match status" value="1"/>
</dbReference>
<dbReference type="PANTHER" id="PTHR43331:SF1">
    <property type="entry name" value="HOMOSERINE DEHYDROGENASE"/>
    <property type="match status" value="1"/>
</dbReference>
<evidence type="ECO:0000259" key="13">
    <source>
        <dbReference type="Pfam" id="PF03447"/>
    </source>
</evidence>
<dbReference type="RefSeq" id="WP_013490029.1">
    <property type="nucleotide sequence ID" value="NC_014829.1"/>
</dbReference>
<accession>E6TQS3</accession>
<dbReference type="GO" id="GO:0004412">
    <property type="term" value="F:homoserine dehydrogenase activity"/>
    <property type="evidence" value="ECO:0007669"/>
    <property type="project" value="UniProtKB-EC"/>
</dbReference>
<evidence type="ECO:0000256" key="8">
    <source>
        <dbReference type="ARBA" id="ARBA00023002"/>
    </source>
</evidence>
<dbReference type="UniPathway" id="UPA00050">
    <property type="reaction ID" value="UER00063"/>
</dbReference>
<comment type="pathway">
    <text evidence="1">Amino-acid biosynthesis; L-threonine biosynthesis; L-threonine from L-aspartate: step 3/5.</text>
</comment>
<evidence type="ECO:0000256" key="10">
    <source>
        <dbReference type="ARBA" id="ARBA00023167"/>
    </source>
</evidence>
<evidence type="ECO:0000256" key="3">
    <source>
        <dbReference type="ARBA" id="ARBA00006753"/>
    </source>
</evidence>
<dbReference type="GO" id="GO:0009088">
    <property type="term" value="P:threonine biosynthetic process"/>
    <property type="evidence" value="ECO:0007669"/>
    <property type="project" value="UniProtKB-UniPathway"/>
</dbReference>
<dbReference type="OrthoDB" id="9808167at2"/>
<dbReference type="UniPathway" id="UPA00051">
    <property type="reaction ID" value="UER00465"/>
</dbReference>
<evidence type="ECO:0000256" key="9">
    <source>
        <dbReference type="ARBA" id="ARBA00023053"/>
    </source>
</evidence>
<evidence type="ECO:0000313" key="14">
    <source>
        <dbReference type="EMBL" id="ADU31698.1"/>
    </source>
</evidence>
<dbReference type="NCBIfam" id="NF004976">
    <property type="entry name" value="PRK06349.1"/>
    <property type="match status" value="1"/>
</dbReference>
<dbReference type="InterPro" id="IPR005106">
    <property type="entry name" value="Asp/hSer_DH_NAD-bd"/>
</dbReference>
<comment type="pathway">
    <text evidence="2">Amino-acid biosynthesis; L-methionine biosynthesis via de novo pathway; L-homoserine from L-aspartate: step 3/3.</text>
</comment>
<keyword evidence="6" id="KW-0028">Amino-acid biosynthesis</keyword>
<evidence type="ECO:0000256" key="4">
    <source>
        <dbReference type="ARBA" id="ARBA00013213"/>
    </source>
</evidence>
<keyword evidence="15" id="KW-1185">Reference proteome</keyword>
<evidence type="ECO:0000256" key="11">
    <source>
        <dbReference type="ARBA" id="ARBA00048841"/>
    </source>
</evidence>
<evidence type="ECO:0000256" key="5">
    <source>
        <dbReference type="ARBA" id="ARBA00013376"/>
    </source>
</evidence>
<proteinExistence type="inferred from homology"/>
<dbReference type="Proteomes" id="UP000001401">
    <property type="component" value="Chromosome"/>
</dbReference>
<dbReference type="InterPro" id="IPR001342">
    <property type="entry name" value="HDH_cat"/>
</dbReference>
<keyword evidence="8" id="KW-0560">Oxidoreductase</keyword>
<dbReference type="KEGG" id="bco:Bcell_3456"/>
<dbReference type="InterPro" id="IPR036291">
    <property type="entry name" value="NAD(P)-bd_dom_sf"/>
</dbReference>
<evidence type="ECO:0000256" key="1">
    <source>
        <dbReference type="ARBA" id="ARBA00005056"/>
    </source>
</evidence>
<dbReference type="AlphaFoldDB" id="E6TQS3"/>
<comment type="similarity">
    <text evidence="3">Belongs to the homoserine dehydrogenase family.</text>
</comment>
<gene>
    <name evidence="14" type="ordered locus">Bcell_3456</name>
</gene>
<dbReference type="SUPFAM" id="SSF55347">
    <property type="entry name" value="Glyceraldehyde-3-phosphate dehydrogenase-like, C-terminal domain"/>
    <property type="match status" value="1"/>
</dbReference>
<dbReference type="FunFam" id="3.30.360.10:FF:000005">
    <property type="entry name" value="Homoserine dehydrogenase"/>
    <property type="match status" value="1"/>
</dbReference>
<sequence length="430" mass="47508">MSQSFKLAIIGFGTVGEGVYRTIEKKAKKLEALLGARIEIPFVVVKNVDNRQVNGETTVTNNLDDVLNAQIHAVVEATPDSETGYPYVTALLRQGISVVSANKELLAKHGDELHTLAEQNSCQLLFEAAVAGGIPLLNTLRHTLKTNTINRLEGIVNGTSNFILTKMREESSSFASSLKEAQEKGFAEAIPDKDIDGWDPYFKTNILSRWIYGVAPEWESNSPLGIRSVNIEDIKLVEKITGRIKLVASLIKGNNKVSASVQPSIVLREHPLFNVEGVNNGIHIEGSIVGSVLLQGPGAGRYPTSSAVIEDVVNLLMNENELNKLSAYEFTEHLFDSDEELNHDEANKLWFLTGDDRLPFYISKSRLDVLLSINPINHRHGFAIKASREEIDALIAIDRLTGINVYPLLTDEKELLLNDSPVKKERTLTF</sequence>
<dbReference type="eggNOG" id="COG0460">
    <property type="taxonomic scope" value="Bacteria"/>
</dbReference>
<dbReference type="STRING" id="649639.Bcell_3456"/>
<dbReference type="Pfam" id="PF03447">
    <property type="entry name" value="NAD_binding_3"/>
    <property type="match status" value="1"/>
</dbReference>
<evidence type="ECO:0000256" key="6">
    <source>
        <dbReference type="ARBA" id="ARBA00022605"/>
    </source>
</evidence>
<comment type="catalytic activity">
    <reaction evidence="11">
        <text>L-homoserine + NADP(+) = L-aspartate 4-semialdehyde + NADPH + H(+)</text>
        <dbReference type="Rhea" id="RHEA:15761"/>
        <dbReference type="ChEBI" id="CHEBI:15378"/>
        <dbReference type="ChEBI" id="CHEBI:57476"/>
        <dbReference type="ChEBI" id="CHEBI:57783"/>
        <dbReference type="ChEBI" id="CHEBI:58349"/>
        <dbReference type="ChEBI" id="CHEBI:537519"/>
        <dbReference type="EC" id="1.1.1.3"/>
    </reaction>
    <physiologicalReaction direction="right-to-left" evidence="11">
        <dbReference type="Rhea" id="RHEA:15763"/>
    </physiologicalReaction>
</comment>
<feature type="domain" description="Homoserine dehydrogenase catalytic" evidence="12">
    <location>
        <begin position="135"/>
        <end position="313"/>
    </location>
</feature>
<protein>
    <recommendedName>
        <fullName evidence="5">Homoserine dehydrogenase</fullName>
        <ecNumber evidence="4">1.1.1.3</ecNumber>
    </recommendedName>
</protein>
<dbReference type="PANTHER" id="PTHR43331">
    <property type="entry name" value="HOMOSERINE DEHYDROGENASE"/>
    <property type="match status" value="1"/>
</dbReference>
<evidence type="ECO:0000256" key="7">
    <source>
        <dbReference type="ARBA" id="ARBA00022697"/>
    </source>
</evidence>
<keyword evidence="9" id="KW-0915">Sodium</keyword>
<organism evidence="14 15">
    <name type="scientific">Evansella cellulosilytica (strain ATCC 21833 / DSM 2522 / FERM P-1141 / JCM 9156 / N-4)</name>
    <name type="common">Bacillus cellulosilyticus</name>
    <dbReference type="NCBI Taxonomy" id="649639"/>
    <lineage>
        <taxon>Bacteria</taxon>
        <taxon>Bacillati</taxon>
        <taxon>Bacillota</taxon>
        <taxon>Bacilli</taxon>
        <taxon>Bacillales</taxon>
        <taxon>Bacillaceae</taxon>
        <taxon>Evansella</taxon>
    </lineage>
</organism>
<dbReference type="Pfam" id="PF00742">
    <property type="entry name" value="Homoserine_dh"/>
    <property type="match status" value="1"/>
</dbReference>
<keyword evidence="10" id="KW-0486">Methionine biosynthesis</keyword>
<evidence type="ECO:0000259" key="12">
    <source>
        <dbReference type="Pfam" id="PF00742"/>
    </source>
</evidence>
<dbReference type="EC" id="1.1.1.3" evidence="4"/>
<reference evidence="14" key="1">
    <citation type="submission" date="2010-12" db="EMBL/GenBank/DDBJ databases">
        <title>Complete sequence of Bacillus cellulosilyticus DSM 2522.</title>
        <authorList>
            <consortium name="US DOE Joint Genome Institute"/>
            <person name="Lucas S."/>
            <person name="Copeland A."/>
            <person name="Lapidus A."/>
            <person name="Cheng J.-F."/>
            <person name="Bruce D."/>
            <person name="Goodwin L."/>
            <person name="Pitluck S."/>
            <person name="Chertkov O."/>
            <person name="Detter J.C."/>
            <person name="Han C."/>
            <person name="Tapia R."/>
            <person name="Land M."/>
            <person name="Hauser L."/>
            <person name="Jeffries C."/>
            <person name="Kyrpides N."/>
            <person name="Ivanova N."/>
            <person name="Mikhailova N."/>
            <person name="Brumm P."/>
            <person name="Mead D."/>
            <person name="Woyke T."/>
        </authorList>
    </citation>
    <scope>NUCLEOTIDE SEQUENCE [LARGE SCALE GENOMIC DNA]</scope>
    <source>
        <strain evidence="14">DSM 2522</strain>
    </source>
</reference>
<dbReference type="Gene3D" id="3.40.50.720">
    <property type="entry name" value="NAD(P)-binding Rossmann-like Domain"/>
    <property type="match status" value="1"/>
</dbReference>
<dbReference type="HOGENOM" id="CLU_009116_1_0_9"/>
<dbReference type="Gene3D" id="3.30.360.10">
    <property type="entry name" value="Dihydrodipicolinate Reductase, domain 2"/>
    <property type="match status" value="1"/>
</dbReference>
<dbReference type="GO" id="GO:0050661">
    <property type="term" value="F:NADP binding"/>
    <property type="evidence" value="ECO:0007669"/>
    <property type="project" value="InterPro"/>
</dbReference>
<feature type="domain" description="Aspartate/homoserine dehydrogenase NAD-binding" evidence="13">
    <location>
        <begin position="11"/>
        <end position="127"/>
    </location>
</feature>
<evidence type="ECO:0000256" key="2">
    <source>
        <dbReference type="ARBA" id="ARBA00005062"/>
    </source>
</evidence>
<evidence type="ECO:0000313" key="15">
    <source>
        <dbReference type="Proteomes" id="UP000001401"/>
    </source>
</evidence>
<dbReference type="EMBL" id="CP002394">
    <property type="protein sequence ID" value="ADU31698.1"/>
    <property type="molecule type" value="Genomic_DNA"/>
</dbReference>
<keyword evidence="7" id="KW-0791">Threonine biosynthesis</keyword>